<dbReference type="SUPFAM" id="SSF48403">
    <property type="entry name" value="Ankyrin repeat"/>
    <property type="match status" value="1"/>
</dbReference>
<keyword evidence="4" id="KW-1185">Reference proteome</keyword>
<accession>A0A0U5FNP6</accession>
<proteinExistence type="predicted"/>
<evidence type="ECO:0000256" key="1">
    <source>
        <dbReference type="ARBA" id="ARBA00022737"/>
    </source>
</evidence>
<keyword evidence="2" id="KW-0040">ANK repeat</keyword>
<reference evidence="4" key="1">
    <citation type="journal article" date="2016" name="Genome Announc.">
        <title>Draft genome sequences of fungus Aspergillus calidoustus.</title>
        <authorList>
            <person name="Horn F."/>
            <person name="Linde J."/>
            <person name="Mattern D.J."/>
            <person name="Walther G."/>
            <person name="Guthke R."/>
            <person name="Scherlach K."/>
            <person name="Martin K."/>
            <person name="Brakhage A.A."/>
            <person name="Petzke L."/>
            <person name="Valiante V."/>
        </authorList>
    </citation>
    <scope>NUCLEOTIDE SEQUENCE [LARGE SCALE GENOMIC DNA]</scope>
    <source>
        <strain evidence="4">SF006504</strain>
    </source>
</reference>
<protein>
    <submittedName>
        <fullName evidence="3">Uncharacterized protein</fullName>
    </submittedName>
</protein>
<evidence type="ECO:0000313" key="4">
    <source>
        <dbReference type="Proteomes" id="UP000054771"/>
    </source>
</evidence>
<sequence length="386" mass="42239">MPTLPTEIVLHIATYLAPLDQETLIRTFSHLARLFTFRQFKSTDENGDTILHLQARTHRRRVPKAAPDARKGPCFLALITSNPGSSLHPQNNAGVTPLMSTTRAHNLQFMRLLLAKDPEGVNITDMKGATALWHAIFASHIDGVALLLQQPLTDVNHRKLVHHYMWEDKDIEVTPLIWALGSGLGAYELISPFLAHPAIDLACVNGDGRNPLMLAVMGYGDDDRVHLILERRRQALATIPPGLRDGPVARQTVPGNFDINAVDRPRGETALQIAASENAGEAVQLILSQDGVQADMADLLHRTTNHLAIEAILAHGGVDVDHPDQFGRSALSNAAVLNKRESALVLLRYGARPDLKDLEGYTPISRAAVTMHADMVELLEEAIGII</sequence>
<dbReference type="InterPro" id="IPR036770">
    <property type="entry name" value="Ankyrin_rpt-contain_sf"/>
</dbReference>
<dbReference type="PANTHER" id="PTHR24198">
    <property type="entry name" value="ANKYRIN REPEAT AND PROTEIN KINASE DOMAIN-CONTAINING PROTEIN"/>
    <property type="match status" value="1"/>
</dbReference>
<gene>
    <name evidence="3" type="ORF">ASPCAL00648</name>
</gene>
<dbReference type="PANTHER" id="PTHR24198:SF165">
    <property type="entry name" value="ANKYRIN REPEAT-CONTAINING PROTEIN-RELATED"/>
    <property type="match status" value="1"/>
</dbReference>
<dbReference type="STRING" id="454130.A0A0U5FNP6"/>
<dbReference type="SMART" id="SM00248">
    <property type="entry name" value="ANK"/>
    <property type="match status" value="6"/>
</dbReference>
<evidence type="ECO:0000313" key="3">
    <source>
        <dbReference type="EMBL" id="CEL01056.1"/>
    </source>
</evidence>
<dbReference type="Pfam" id="PF12796">
    <property type="entry name" value="Ank_2"/>
    <property type="match status" value="1"/>
</dbReference>
<dbReference type="InterPro" id="IPR002110">
    <property type="entry name" value="Ankyrin_rpt"/>
</dbReference>
<dbReference type="EMBL" id="CDMC01000001">
    <property type="protein sequence ID" value="CEL01056.1"/>
    <property type="molecule type" value="Genomic_DNA"/>
</dbReference>
<dbReference type="Proteomes" id="UP000054771">
    <property type="component" value="Unassembled WGS sequence"/>
</dbReference>
<keyword evidence="1" id="KW-0677">Repeat</keyword>
<dbReference type="Gene3D" id="1.25.40.20">
    <property type="entry name" value="Ankyrin repeat-containing domain"/>
    <property type="match status" value="3"/>
</dbReference>
<organism evidence="3 4">
    <name type="scientific">Aspergillus calidoustus</name>
    <dbReference type="NCBI Taxonomy" id="454130"/>
    <lineage>
        <taxon>Eukaryota</taxon>
        <taxon>Fungi</taxon>
        <taxon>Dikarya</taxon>
        <taxon>Ascomycota</taxon>
        <taxon>Pezizomycotina</taxon>
        <taxon>Eurotiomycetes</taxon>
        <taxon>Eurotiomycetidae</taxon>
        <taxon>Eurotiales</taxon>
        <taxon>Aspergillaceae</taxon>
        <taxon>Aspergillus</taxon>
        <taxon>Aspergillus subgen. Nidulantes</taxon>
    </lineage>
</organism>
<evidence type="ECO:0000256" key="2">
    <source>
        <dbReference type="ARBA" id="ARBA00023043"/>
    </source>
</evidence>
<dbReference type="AlphaFoldDB" id="A0A0U5FNP6"/>
<dbReference type="OrthoDB" id="20872at2759"/>
<name>A0A0U5FNP6_ASPCI</name>